<dbReference type="SUPFAM" id="SSF46894">
    <property type="entry name" value="C-terminal effector domain of the bipartite response regulators"/>
    <property type="match status" value="1"/>
</dbReference>
<dbReference type="Pfam" id="PF00072">
    <property type="entry name" value="Response_reg"/>
    <property type="match status" value="1"/>
</dbReference>
<feature type="domain" description="Response regulatory" evidence="5">
    <location>
        <begin position="5"/>
        <end position="121"/>
    </location>
</feature>
<feature type="modified residue" description="4-aspartylphosphate" evidence="3">
    <location>
        <position position="56"/>
    </location>
</feature>
<keyword evidence="1 3" id="KW-0597">Phosphoprotein</keyword>
<evidence type="ECO:0000256" key="1">
    <source>
        <dbReference type="ARBA" id="ARBA00022553"/>
    </source>
</evidence>
<evidence type="ECO:0000313" key="6">
    <source>
        <dbReference type="EMBL" id="UYG17841.1"/>
    </source>
</evidence>
<dbReference type="InterPro" id="IPR058245">
    <property type="entry name" value="NreC/VraR/RcsB-like_REC"/>
</dbReference>
<dbReference type="InterPro" id="IPR039420">
    <property type="entry name" value="WalR-like"/>
</dbReference>
<dbReference type="Gene3D" id="1.10.10.10">
    <property type="entry name" value="Winged helix-like DNA-binding domain superfamily/Winged helix DNA-binding domain"/>
    <property type="match status" value="1"/>
</dbReference>
<dbReference type="SMART" id="SM00448">
    <property type="entry name" value="REC"/>
    <property type="match status" value="1"/>
</dbReference>
<dbReference type="Pfam" id="PF00196">
    <property type="entry name" value="GerE"/>
    <property type="match status" value="1"/>
</dbReference>
<evidence type="ECO:0000256" key="3">
    <source>
        <dbReference type="PROSITE-ProRule" id="PRU00169"/>
    </source>
</evidence>
<dbReference type="PANTHER" id="PTHR43214">
    <property type="entry name" value="TWO-COMPONENT RESPONSE REGULATOR"/>
    <property type="match status" value="1"/>
</dbReference>
<dbReference type="CDD" id="cd17535">
    <property type="entry name" value="REC_NarL-like"/>
    <property type="match status" value="1"/>
</dbReference>
<dbReference type="Gene3D" id="3.40.50.2300">
    <property type="match status" value="1"/>
</dbReference>
<organism evidence="6 7">
    <name type="scientific">Brachybacterium huguangmaarense</name>
    <dbReference type="NCBI Taxonomy" id="1652028"/>
    <lineage>
        <taxon>Bacteria</taxon>
        <taxon>Bacillati</taxon>
        <taxon>Actinomycetota</taxon>
        <taxon>Actinomycetes</taxon>
        <taxon>Micrococcales</taxon>
        <taxon>Dermabacteraceae</taxon>
        <taxon>Brachybacterium</taxon>
    </lineage>
</organism>
<dbReference type="CDD" id="cd06170">
    <property type="entry name" value="LuxR_C_like"/>
    <property type="match status" value="1"/>
</dbReference>
<gene>
    <name evidence="6" type="ORF">BRM3_05310</name>
</gene>
<feature type="domain" description="HTH luxR-type" evidence="4">
    <location>
        <begin position="149"/>
        <end position="214"/>
    </location>
</feature>
<dbReference type="PANTHER" id="PTHR43214:SF43">
    <property type="entry name" value="TWO-COMPONENT RESPONSE REGULATOR"/>
    <property type="match status" value="1"/>
</dbReference>
<dbReference type="PRINTS" id="PR00038">
    <property type="entry name" value="HTHLUXR"/>
</dbReference>
<dbReference type="InterPro" id="IPR036388">
    <property type="entry name" value="WH-like_DNA-bd_sf"/>
</dbReference>
<proteinExistence type="predicted"/>
<evidence type="ECO:0000256" key="2">
    <source>
        <dbReference type="ARBA" id="ARBA00023125"/>
    </source>
</evidence>
<dbReference type="InterPro" id="IPR016032">
    <property type="entry name" value="Sig_transdc_resp-reg_C-effctor"/>
</dbReference>
<name>A0ABY6G3Q4_9MICO</name>
<protein>
    <submittedName>
        <fullName evidence="6">Response regulator transcription factor</fullName>
    </submittedName>
</protein>
<evidence type="ECO:0000259" key="4">
    <source>
        <dbReference type="PROSITE" id="PS50043"/>
    </source>
</evidence>
<dbReference type="Proteomes" id="UP001164305">
    <property type="component" value="Chromosome"/>
</dbReference>
<dbReference type="SMART" id="SM00421">
    <property type="entry name" value="HTH_LUXR"/>
    <property type="match status" value="1"/>
</dbReference>
<dbReference type="InterPro" id="IPR000792">
    <property type="entry name" value="Tscrpt_reg_LuxR_C"/>
</dbReference>
<dbReference type="RefSeq" id="WP_263595048.1">
    <property type="nucleotide sequence ID" value="NZ_CP107020.1"/>
</dbReference>
<reference evidence="6" key="1">
    <citation type="submission" date="2022-10" db="EMBL/GenBank/DDBJ databases">
        <title>Whole-Genome Sequencing of Brachybacterium huguangmaarense BRM-3, Isolated from Betula schmidtii.</title>
        <authorList>
            <person name="Haam D."/>
        </authorList>
    </citation>
    <scope>NUCLEOTIDE SEQUENCE</scope>
    <source>
        <strain evidence="6">BRM-3</strain>
    </source>
</reference>
<evidence type="ECO:0000313" key="7">
    <source>
        <dbReference type="Proteomes" id="UP001164305"/>
    </source>
</evidence>
<sequence length="221" mass="23410">MEPFRTLLVEDEPIIRYYVSGILEDSGRYTVVGTAEDAPEAIAAAAELEPDVVLMDVRLPRGDGAEATAAIRDARPETVVVAMSSLTSPTTIAGVLRAGAVGYLSKNARPEEILRALDAAMDGTFSFSPEVGAAVVDAMSATTPDRPAVPRTAPKLSPREHAALRLLVRGLSNAQIAERLGVSESAVKARVHRLMRRLDADTRTGVAVAAVRLGLVPEDDD</sequence>
<dbReference type="EMBL" id="CP107020">
    <property type="protein sequence ID" value="UYG17841.1"/>
    <property type="molecule type" value="Genomic_DNA"/>
</dbReference>
<keyword evidence="7" id="KW-1185">Reference proteome</keyword>
<accession>A0ABY6G3Q4</accession>
<dbReference type="PROSITE" id="PS50110">
    <property type="entry name" value="RESPONSE_REGULATORY"/>
    <property type="match status" value="1"/>
</dbReference>
<keyword evidence="2" id="KW-0238">DNA-binding</keyword>
<dbReference type="SUPFAM" id="SSF52172">
    <property type="entry name" value="CheY-like"/>
    <property type="match status" value="1"/>
</dbReference>
<evidence type="ECO:0000259" key="5">
    <source>
        <dbReference type="PROSITE" id="PS50110"/>
    </source>
</evidence>
<dbReference type="InterPro" id="IPR001789">
    <property type="entry name" value="Sig_transdc_resp-reg_receiver"/>
</dbReference>
<dbReference type="InterPro" id="IPR011006">
    <property type="entry name" value="CheY-like_superfamily"/>
</dbReference>
<dbReference type="PROSITE" id="PS50043">
    <property type="entry name" value="HTH_LUXR_2"/>
    <property type="match status" value="1"/>
</dbReference>